<keyword evidence="4 8" id="KW-0812">Transmembrane</keyword>
<dbReference type="InterPro" id="IPR023996">
    <property type="entry name" value="TonB-dep_OMP_SusC/RagA"/>
</dbReference>
<keyword evidence="6 8" id="KW-0472">Membrane</keyword>
<organism evidence="13 14">
    <name type="scientific">Bacteroides muris</name>
    <name type="common">ex Fokt et al. 2023</name>
    <dbReference type="NCBI Taxonomy" id="2937417"/>
    <lineage>
        <taxon>Bacteria</taxon>
        <taxon>Pseudomonadati</taxon>
        <taxon>Bacteroidota</taxon>
        <taxon>Bacteroidia</taxon>
        <taxon>Bacteroidales</taxon>
        <taxon>Bacteroidaceae</taxon>
        <taxon>Bacteroides</taxon>
    </lineage>
</organism>
<dbReference type="Proteomes" id="UP001143192">
    <property type="component" value="Unassembled WGS sequence"/>
</dbReference>
<dbReference type="InterPro" id="IPR036942">
    <property type="entry name" value="Beta-barrel_TonB_sf"/>
</dbReference>
<keyword evidence="2 8" id="KW-0813">Transport</keyword>
<dbReference type="RefSeq" id="WP_257931464.1">
    <property type="nucleotide sequence ID" value="NZ_JAMZED010000016.1"/>
</dbReference>
<dbReference type="InterPro" id="IPR012910">
    <property type="entry name" value="Plug_dom"/>
</dbReference>
<feature type="chain" id="PRO_5040939231" evidence="10">
    <location>
        <begin position="28"/>
        <end position="1010"/>
    </location>
</feature>
<dbReference type="NCBIfam" id="TIGR04056">
    <property type="entry name" value="OMP_RagA_SusC"/>
    <property type="match status" value="1"/>
</dbReference>
<evidence type="ECO:0000313" key="13">
    <source>
        <dbReference type="EMBL" id="MCR6504752.1"/>
    </source>
</evidence>
<evidence type="ECO:0000256" key="8">
    <source>
        <dbReference type="PROSITE-ProRule" id="PRU01360"/>
    </source>
</evidence>
<evidence type="ECO:0000256" key="7">
    <source>
        <dbReference type="ARBA" id="ARBA00023237"/>
    </source>
</evidence>
<gene>
    <name evidence="13" type="ORF">M1B79_08695</name>
</gene>
<comment type="caution">
    <text evidence="13">The sequence shown here is derived from an EMBL/GenBank/DDBJ whole genome shotgun (WGS) entry which is preliminary data.</text>
</comment>
<evidence type="ECO:0000256" key="3">
    <source>
        <dbReference type="ARBA" id="ARBA00022452"/>
    </source>
</evidence>
<evidence type="ECO:0000256" key="4">
    <source>
        <dbReference type="ARBA" id="ARBA00022692"/>
    </source>
</evidence>
<evidence type="ECO:0000256" key="9">
    <source>
        <dbReference type="RuleBase" id="RU003357"/>
    </source>
</evidence>
<evidence type="ECO:0000259" key="11">
    <source>
        <dbReference type="Pfam" id="PF00593"/>
    </source>
</evidence>
<evidence type="ECO:0000256" key="6">
    <source>
        <dbReference type="ARBA" id="ARBA00023136"/>
    </source>
</evidence>
<dbReference type="InterPro" id="IPR008969">
    <property type="entry name" value="CarboxyPept-like_regulatory"/>
</dbReference>
<evidence type="ECO:0000256" key="1">
    <source>
        <dbReference type="ARBA" id="ARBA00004571"/>
    </source>
</evidence>
<dbReference type="Gene3D" id="2.40.170.20">
    <property type="entry name" value="TonB-dependent receptor, beta-barrel domain"/>
    <property type="match status" value="1"/>
</dbReference>
<dbReference type="Pfam" id="PF07715">
    <property type="entry name" value="Plug"/>
    <property type="match status" value="1"/>
</dbReference>
<evidence type="ECO:0000256" key="2">
    <source>
        <dbReference type="ARBA" id="ARBA00022448"/>
    </source>
</evidence>
<comment type="subcellular location">
    <subcellularLocation>
        <location evidence="1 8">Cell outer membrane</location>
        <topology evidence="1 8">Multi-pass membrane protein</topology>
    </subcellularLocation>
</comment>
<evidence type="ECO:0000256" key="10">
    <source>
        <dbReference type="SAM" id="SignalP"/>
    </source>
</evidence>
<sequence length="1010" mass="111727">MKQVNLRICQTILTLILGLFLSVGAYAQNITVKGHVKDALGGVIGASIVEKGNPTNGTITDFDGNFSLNVPKGATLVISFIGYKTQEVAAAPSIIVTLVEDSEMLDEVVVVGYGRTKKDDLTGSVTAIKPDELSKGITNNAQDMLVGKVAGVDVITSGGTPGSGAQIRVRGGSSLNASNDPLIVIDGLTIDNNTATGMSNVLAMVNPSDIETFTVLKDASATAIYGSRASNGVIIITTKKGKSGSAPKVSYNGDMTISMIQKKYDVLDGDEFRALVNDMWGENVGTVGLGNANTDWQDQIFRTAISHNHNVSISGGLKNMPYRLSVGYNSSDGIVETSWMRRANVGLNLSPSFFDNHLNLKVNAKYMYEKDRYADAGGAIGAALSMDPTQPVYFAADDPRSPFFGGYFQYSQTPQNFNSEWLYTNNPNAPQNPLALLKMKDTEAAANDFTGNIEADYKIHGFEDLHLHASYGGQYTESKQDDIISKYSYSNNYYGWNGVTQYYKYSITANAYAQYMKEIGAHNFDVMAGAEESHYHRNGYNYGQGTDPYTGEAYNPSSRKEQEWATHYSLVSYFGRLNYTLLNRYMLTATFRADGSSRFHEDNRWGYFPSVAFAWKINEEAFMKDLTWWNEFKLRLGWGMTGQQDIGTDFGYVTHYTVSDFYAQYPFGDIYYGTMRPSAYNPDLKWETTTTYNAGIDLGFLNNRITANVDGYYRETKDLLNTVTIPVGMQFGSVLTKNIGSLKNYGLEFSINAKPIVTKDFTWDLSYNIAWNHNEITDLVGGDDDFYQIVQNTSISRGNSTRIQANKVGEPVNSFFVYQQVYDENGKPIEGMYVDRDGNGRIDDGDRYFYKKPSADVIMGLTTKFLYKNWDLSMSFRASLGNYVYYDFLSNRAVVSQSGLYTNSTLHNTTPEAVALGFTGVGAGNDNYLSDYFVRNASFLKCSNITLGYSFPALFKVGGHETCSGRAFVTAQNPFIISKYKGIDPEVSSGIDSNPYPRPFSIQIGLNLNF</sequence>
<comment type="similarity">
    <text evidence="8 9">Belongs to the TonB-dependent receptor family.</text>
</comment>
<dbReference type="InterPro" id="IPR039426">
    <property type="entry name" value="TonB-dep_rcpt-like"/>
</dbReference>
<reference evidence="13" key="1">
    <citation type="journal article" date="2022" name="Arch. Microbiol.">
        <title>Bacteroides muris sp. nov. isolated from the cecum of wild-derived house mice.</title>
        <authorList>
            <person name="Fokt H."/>
            <person name="Unni R."/>
            <person name="Repnik U."/>
            <person name="Schmitz R.A."/>
            <person name="Bramkamp M."/>
            <person name="Baines J.F."/>
            <person name="Unterweger D."/>
        </authorList>
    </citation>
    <scope>NUCLEOTIDE SEQUENCE</scope>
    <source>
        <strain evidence="13">KH365_2</strain>
    </source>
</reference>
<keyword evidence="13" id="KW-0675">Receptor</keyword>
<accession>A0A9X2STJ4</accession>
<dbReference type="InterPro" id="IPR023997">
    <property type="entry name" value="TonB-dep_OMP_SusC/RagA_CS"/>
</dbReference>
<dbReference type="Pfam" id="PF13715">
    <property type="entry name" value="CarbopepD_reg_2"/>
    <property type="match status" value="1"/>
</dbReference>
<feature type="domain" description="TonB-dependent receptor-like beta-barrel" evidence="11">
    <location>
        <begin position="406"/>
        <end position="777"/>
    </location>
</feature>
<reference evidence="13" key="2">
    <citation type="submission" date="2022-04" db="EMBL/GenBank/DDBJ databases">
        <authorList>
            <person name="Fokt H."/>
            <person name="Baines J."/>
        </authorList>
    </citation>
    <scope>NUCLEOTIDE SEQUENCE</scope>
    <source>
        <strain evidence="13">KH365_2</strain>
    </source>
</reference>
<evidence type="ECO:0000313" key="14">
    <source>
        <dbReference type="Proteomes" id="UP001143192"/>
    </source>
</evidence>
<dbReference type="PROSITE" id="PS52016">
    <property type="entry name" value="TONB_DEPENDENT_REC_3"/>
    <property type="match status" value="1"/>
</dbReference>
<feature type="signal peptide" evidence="10">
    <location>
        <begin position="1"/>
        <end position="27"/>
    </location>
</feature>
<keyword evidence="3 8" id="KW-1134">Transmembrane beta strand</keyword>
<feature type="domain" description="TonB-dependent receptor plug" evidence="12">
    <location>
        <begin position="118"/>
        <end position="233"/>
    </location>
</feature>
<dbReference type="NCBIfam" id="TIGR04057">
    <property type="entry name" value="SusC_RagA_signa"/>
    <property type="match status" value="1"/>
</dbReference>
<dbReference type="InterPro" id="IPR000531">
    <property type="entry name" value="Beta-barrel_TonB"/>
</dbReference>
<proteinExistence type="inferred from homology"/>
<protein>
    <submittedName>
        <fullName evidence="13">TonB-dependent receptor</fullName>
    </submittedName>
</protein>
<dbReference type="AlphaFoldDB" id="A0A9X2STJ4"/>
<keyword evidence="14" id="KW-1185">Reference proteome</keyword>
<dbReference type="SUPFAM" id="SSF49464">
    <property type="entry name" value="Carboxypeptidase regulatory domain-like"/>
    <property type="match status" value="1"/>
</dbReference>
<dbReference type="Pfam" id="PF00593">
    <property type="entry name" value="TonB_dep_Rec_b-barrel"/>
    <property type="match status" value="1"/>
</dbReference>
<evidence type="ECO:0000259" key="12">
    <source>
        <dbReference type="Pfam" id="PF07715"/>
    </source>
</evidence>
<name>A0A9X2STJ4_9BACE</name>
<keyword evidence="10" id="KW-0732">Signal</keyword>
<dbReference type="EMBL" id="JAMZED010000016">
    <property type="protein sequence ID" value="MCR6504752.1"/>
    <property type="molecule type" value="Genomic_DNA"/>
</dbReference>
<evidence type="ECO:0000256" key="5">
    <source>
        <dbReference type="ARBA" id="ARBA00023077"/>
    </source>
</evidence>
<keyword evidence="5 9" id="KW-0798">TonB box</keyword>
<dbReference type="SUPFAM" id="SSF56935">
    <property type="entry name" value="Porins"/>
    <property type="match status" value="1"/>
</dbReference>
<keyword evidence="7 8" id="KW-0998">Cell outer membrane</keyword>
<dbReference type="GO" id="GO:0009279">
    <property type="term" value="C:cell outer membrane"/>
    <property type="evidence" value="ECO:0007669"/>
    <property type="project" value="UniProtKB-SubCell"/>
</dbReference>
<dbReference type="Gene3D" id="2.170.130.10">
    <property type="entry name" value="TonB-dependent receptor, plug domain"/>
    <property type="match status" value="1"/>
</dbReference>
<dbReference type="InterPro" id="IPR037066">
    <property type="entry name" value="Plug_dom_sf"/>
</dbReference>